<evidence type="ECO:0008006" key="2">
    <source>
        <dbReference type="Google" id="ProtNLM"/>
    </source>
</evidence>
<proteinExistence type="predicted"/>
<accession>H5SSJ0</accession>
<dbReference type="PROSITE" id="PS51257">
    <property type="entry name" value="PROKAR_LIPOPROTEIN"/>
    <property type="match status" value="1"/>
</dbReference>
<sequence length="170" mass="17344">MKLLRVLLGLFVVLGVLTGCEGSYRTQVRVGTLSVPAGGTGVVRISILNPPDAKMIQVGPTGFLTFNPSVIQVTGLTGVNGFTVSGSVINNTMGWVQFVASFPGGSIRPIVASGLGVLEIPIVEMSVQAVGPVGAQTALTITAVDLFTDRVGQPIPIGPPIAGQVVIIAP</sequence>
<organism evidence="1">
    <name type="scientific">Acetithermum autotrophicum</name>
    <dbReference type="NCBI Taxonomy" id="1446466"/>
    <lineage>
        <taxon>Bacteria</taxon>
        <taxon>Candidatus Bipolaricaulota</taxon>
        <taxon>Candidatus Acetithermum</taxon>
    </lineage>
</organism>
<reference evidence="1" key="1">
    <citation type="journal article" date="2005" name="Environ. Microbiol.">
        <title>Genetic and functional properties of uncultivated thermophilic crenarchaeotes from a subsurface gold mine as revealed by analysis of genome fragments.</title>
        <authorList>
            <person name="Nunoura T."/>
            <person name="Hirayama H."/>
            <person name="Takami H."/>
            <person name="Oida H."/>
            <person name="Nishi S."/>
            <person name="Shimamura S."/>
            <person name="Suzuki Y."/>
            <person name="Inagaki F."/>
            <person name="Takai K."/>
            <person name="Nealson K.H."/>
            <person name="Horikoshi K."/>
        </authorList>
    </citation>
    <scope>NUCLEOTIDE SEQUENCE</scope>
</reference>
<dbReference type="AlphaFoldDB" id="H5SSJ0"/>
<dbReference type="Gene3D" id="2.60.40.680">
    <property type="match status" value="1"/>
</dbReference>
<name>H5SSJ0_ACEAU</name>
<evidence type="ECO:0000313" key="1">
    <source>
        <dbReference type="EMBL" id="BAL59126.1"/>
    </source>
</evidence>
<reference evidence="1" key="2">
    <citation type="journal article" date="2012" name="PLoS ONE">
        <title>A Deeply Branching Thermophilic Bacterium with an Ancient Acetyl-CoA Pathway Dominates a Subsurface Ecosystem.</title>
        <authorList>
            <person name="Takami H."/>
            <person name="Noguchi H."/>
            <person name="Takaki Y."/>
            <person name="Uchiyama I."/>
            <person name="Toyoda A."/>
            <person name="Nishi S."/>
            <person name="Chee G.-J."/>
            <person name="Arai W."/>
            <person name="Nunoura T."/>
            <person name="Itoh T."/>
            <person name="Hattori M."/>
            <person name="Takai K."/>
        </authorList>
    </citation>
    <scope>NUCLEOTIDE SEQUENCE</scope>
</reference>
<protein>
    <recommendedName>
        <fullName evidence="2">Lipoprotein</fullName>
    </recommendedName>
</protein>
<gene>
    <name evidence="1" type="ORF">HGMM_OP3C281</name>
</gene>
<dbReference type="EMBL" id="AP011802">
    <property type="protein sequence ID" value="BAL59126.1"/>
    <property type="molecule type" value="Genomic_DNA"/>
</dbReference>